<reference evidence="3 4" key="1">
    <citation type="submission" date="2016-10" db="EMBL/GenBank/DDBJ databases">
        <authorList>
            <person name="de Groot N.N."/>
        </authorList>
    </citation>
    <scope>NUCLEOTIDE SEQUENCE [LARGE SCALE GENOMIC DNA]</scope>
    <source>
        <strain evidence="3 4">PYCC 4715</strain>
    </source>
</reference>
<sequence length="162" mass="17876">MKFINTLLLSLAASVVSAAPAATPVDDGSVSVPTEAILGRIDLNPEEFPYIVSDGENTSIVLFNTTILDEAYSGVTKRDAEPWGWIKFFPGQPIGKREADASPWGWIKFFPGQPIGKRDAEAEPWGWIKFFPGQPIGKRDAEAEPWGWIKFFPGQPIGKRED</sequence>
<name>A0A1L0C2S8_9ASCO</name>
<organism evidence="3 4">
    <name type="scientific">Sungouiella intermedia</name>
    <dbReference type="NCBI Taxonomy" id="45354"/>
    <lineage>
        <taxon>Eukaryota</taxon>
        <taxon>Fungi</taxon>
        <taxon>Dikarya</taxon>
        <taxon>Ascomycota</taxon>
        <taxon>Saccharomycotina</taxon>
        <taxon>Pichiomycetes</taxon>
        <taxon>Metschnikowiaceae</taxon>
        <taxon>Sungouiella</taxon>
    </lineage>
</organism>
<evidence type="ECO:0000313" key="3">
    <source>
        <dbReference type="EMBL" id="SGZ57090.1"/>
    </source>
</evidence>
<dbReference type="EMBL" id="LT635768">
    <property type="protein sequence ID" value="SGZ57090.1"/>
    <property type="molecule type" value="Genomic_DNA"/>
</dbReference>
<feature type="chain" id="PRO_5012588933" evidence="1">
    <location>
        <begin position="19"/>
        <end position="162"/>
    </location>
</feature>
<dbReference type="AlphaFoldDB" id="A0A1L0C2S8"/>
<dbReference type="Pfam" id="PF05436">
    <property type="entry name" value="MF_alpha_N"/>
    <property type="match status" value="1"/>
</dbReference>
<dbReference type="GO" id="GO:0005576">
    <property type="term" value="C:extracellular region"/>
    <property type="evidence" value="ECO:0007669"/>
    <property type="project" value="InterPro"/>
</dbReference>
<feature type="domain" description="Mating factor alpha precursor N-terminal" evidence="2">
    <location>
        <begin position="1"/>
        <end position="74"/>
    </location>
</feature>
<gene>
    <name evidence="3" type="ORF">SAMEA4029009_CIC11G00000004297</name>
</gene>
<keyword evidence="1" id="KW-0732">Signal</keyword>
<dbReference type="GO" id="GO:0007618">
    <property type="term" value="P:mating"/>
    <property type="evidence" value="ECO:0007669"/>
    <property type="project" value="InterPro"/>
</dbReference>
<accession>A0A1L0C2S8</accession>
<proteinExistence type="predicted"/>
<evidence type="ECO:0000256" key="1">
    <source>
        <dbReference type="SAM" id="SignalP"/>
    </source>
</evidence>
<protein>
    <submittedName>
        <fullName evidence="3">CIC11C00000004297</fullName>
    </submittedName>
</protein>
<evidence type="ECO:0000313" key="4">
    <source>
        <dbReference type="Proteomes" id="UP000182259"/>
    </source>
</evidence>
<evidence type="ECO:0000259" key="2">
    <source>
        <dbReference type="Pfam" id="PF05436"/>
    </source>
</evidence>
<feature type="signal peptide" evidence="1">
    <location>
        <begin position="1"/>
        <end position="18"/>
    </location>
</feature>
<dbReference type="InterPro" id="IPR008675">
    <property type="entry name" value="Mating_factor_alpha_N"/>
</dbReference>
<dbReference type="Proteomes" id="UP000182259">
    <property type="component" value="Chromosome V"/>
</dbReference>